<feature type="region of interest" description="Disordered" evidence="7">
    <location>
        <begin position="1"/>
        <end position="112"/>
    </location>
</feature>
<dbReference type="InterPro" id="IPR030456">
    <property type="entry name" value="TF_fork_head_CS_2"/>
</dbReference>
<dbReference type="AlphaFoldDB" id="A0A1X2I2T0"/>
<dbReference type="InterPro" id="IPR036390">
    <property type="entry name" value="WH_DNA-bd_sf"/>
</dbReference>
<protein>
    <recommendedName>
        <fullName evidence="8">Fork-head domain-containing protein</fullName>
    </recommendedName>
</protein>
<evidence type="ECO:0000256" key="4">
    <source>
        <dbReference type="ARBA" id="ARBA00023163"/>
    </source>
</evidence>
<keyword evidence="4" id="KW-0804">Transcription</keyword>
<dbReference type="PROSITE" id="PS00657">
    <property type="entry name" value="FORK_HEAD_1"/>
    <property type="match status" value="1"/>
</dbReference>
<sequence>MDAVNASMSSLSTSASSSSTTTTHRKKSSPSSTTMNEPISQDTLTNMGLLSSFSVASQSDTSKTNTLLHSVSSSDHPPTPSSSTSLKKKNSSSSKHSSVEASSSKRKPSELKFKMESIGIQPEEDDDLDMCPARTRAVWPRNRQLIPWWQPSKPDDRPPYSYATLIAFAILISQDGRLLLSDIYRWISENYPIFSMKAPNWQNSIRHNLSLNKKFFLKVDRRPTQANPGKGCYWTLVPGKEQWFMEIITKADAHKGKNHDIGLTAELSMGHRNNLMVKHHYHSSSHSAGPPRPPPGSGATFSNANMKITRPEDYQPKRSSRRKSSSSATTDAGTGHSDNKKKPTSTSSSTPTPTSSSPPTATPKSCKPVTAAPSLGPMYSTFRMTSTTMESVSQASQDTNQQKKMKRHITDDDPTLDMMINTKRAKWMPCMDGDDEMMDDYLQMDHDDNQSDCDSGVDISNELQDGKKNTTTTTAAMVPGGDVFTSTMTDNGGLALTNETTAAFGMYNVLDYFLDQLPLPFQQGDDATATASSLFDNNNNNNNHLYTSTPGFPMAPSDIDPVLGYPSFDYYSTNGFFYDGNNNNNNSNNDMVAQAPMNDMYPTLLTSRFNPPSDGDESDPVVTGGAAAAQGGDEEMVRSNHNDSCQFGMMTMMADNVVQPPSQTATTASAAPTATKGPLVIHLNGAPTVTNGGGGGGDVGMKEEDDMADAFLKFEDDDGMPDTTNKDMMMMMTSLDYPEMPVADTLATADGAFRHDFLNYNFTTMSDLLQS</sequence>
<dbReference type="Proteomes" id="UP000193560">
    <property type="component" value="Unassembled WGS sequence"/>
</dbReference>
<evidence type="ECO:0000313" key="10">
    <source>
        <dbReference type="Proteomes" id="UP000193560"/>
    </source>
</evidence>
<dbReference type="PANTHER" id="PTHR45881:SF1">
    <property type="entry name" value="FORK HEAD PROTEIN HOMOLOG 2"/>
    <property type="match status" value="1"/>
</dbReference>
<evidence type="ECO:0000259" key="8">
    <source>
        <dbReference type="PROSITE" id="PS50039"/>
    </source>
</evidence>
<comment type="subcellular location">
    <subcellularLocation>
        <location evidence="1 6">Nucleus</location>
    </subcellularLocation>
</comment>
<gene>
    <name evidence="9" type="ORF">BCR42DRAFT_455855</name>
</gene>
<dbReference type="PROSITE" id="PS50039">
    <property type="entry name" value="FORK_HEAD_3"/>
    <property type="match status" value="1"/>
</dbReference>
<evidence type="ECO:0000313" key="9">
    <source>
        <dbReference type="EMBL" id="ORZ07917.1"/>
    </source>
</evidence>
<keyword evidence="3 6" id="KW-0238">DNA-binding</keyword>
<evidence type="ECO:0000256" key="1">
    <source>
        <dbReference type="ARBA" id="ARBA00004123"/>
    </source>
</evidence>
<evidence type="ECO:0000256" key="3">
    <source>
        <dbReference type="ARBA" id="ARBA00023125"/>
    </source>
</evidence>
<feature type="DNA-binding region" description="Fork-head" evidence="6">
    <location>
        <begin position="157"/>
        <end position="238"/>
    </location>
</feature>
<dbReference type="STRING" id="90262.A0A1X2I2T0"/>
<evidence type="ECO:0000256" key="6">
    <source>
        <dbReference type="PROSITE-ProRule" id="PRU00089"/>
    </source>
</evidence>
<dbReference type="Pfam" id="PF00250">
    <property type="entry name" value="Forkhead"/>
    <property type="match status" value="1"/>
</dbReference>
<proteinExistence type="predicted"/>
<dbReference type="InterPro" id="IPR018122">
    <property type="entry name" value="TF_fork_head_CS_1"/>
</dbReference>
<organism evidence="9 10">
    <name type="scientific">Absidia repens</name>
    <dbReference type="NCBI Taxonomy" id="90262"/>
    <lineage>
        <taxon>Eukaryota</taxon>
        <taxon>Fungi</taxon>
        <taxon>Fungi incertae sedis</taxon>
        <taxon>Mucoromycota</taxon>
        <taxon>Mucoromycotina</taxon>
        <taxon>Mucoromycetes</taxon>
        <taxon>Mucorales</taxon>
        <taxon>Cunninghamellaceae</taxon>
        <taxon>Absidia</taxon>
    </lineage>
</organism>
<dbReference type="EMBL" id="MCGE01000033">
    <property type="protein sequence ID" value="ORZ07917.1"/>
    <property type="molecule type" value="Genomic_DNA"/>
</dbReference>
<feature type="compositionally biased region" description="Low complexity" evidence="7">
    <location>
        <begin position="7"/>
        <end position="22"/>
    </location>
</feature>
<reference evidence="9 10" key="1">
    <citation type="submission" date="2016-07" db="EMBL/GenBank/DDBJ databases">
        <title>Pervasive Adenine N6-methylation of Active Genes in Fungi.</title>
        <authorList>
            <consortium name="DOE Joint Genome Institute"/>
            <person name="Mondo S.J."/>
            <person name="Dannebaum R.O."/>
            <person name="Kuo R.C."/>
            <person name="Labutti K."/>
            <person name="Haridas S."/>
            <person name="Kuo A."/>
            <person name="Salamov A."/>
            <person name="Ahrendt S.R."/>
            <person name="Lipzen A."/>
            <person name="Sullivan W."/>
            <person name="Andreopoulos W.B."/>
            <person name="Clum A."/>
            <person name="Lindquist E."/>
            <person name="Daum C."/>
            <person name="Ramamoorthy G.K."/>
            <person name="Gryganskyi A."/>
            <person name="Culley D."/>
            <person name="Magnuson J.K."/>
            <person name="James T.Y."/>
            <person name="O'Malley M.A."/>
            <person name="Stajich J.E."/>
            <person name="Spatafora J.W."/>
            <person name="Visel A."/>
            <person name="Grigoriev I.V."/>
        </authorList>
    </citation>
    <scope>NUCLEOTIDE SEQUENCE [LARGE SCALE GENOMIC DNA]</scope>
    <source>
        <strain evidence="9 10">NRRL 1336</strain>
    </source>
</reference>
<accession>A0A1X2I2T0</accession>
<keyword evidence="10" id="KW-1185">Reference proteome</keyword>
<dbReference type="SUPFAM" id="SSF46785">
    <property type="entry name" value="Winged helix' DNA-binding domain"/>
    <property type="match status" value="1"/>
</dbReference>
<dbReference type="OrthoDB" id="5954824at2759"/>
<dbReference type="PROSITE" id="PS00658">
    <property type="entry name" value="FORK_HEAD_2"/>
    <property type="match status" value="1"/>
</dbReference>
<dbReference type="PANTHER" id="PTHR45881">
    <property type="entry name" value="CHECKPOINT SUPPRESSOR 1-LIKE, ISOFORM A-RELATED"/>
    <property type="match status" value="1"/>
</dbReference>
<dbReference type="GO" id="GO:0000981">
    <property type="term" value="F:DNA-binding transcription factor activity, RNA polymerase II-specific"/>
    <property type="evidence" value="ECO:0007669"/>
    <property type="project" value="TreeGrafter"/>
</dbReference>
<feature type="compositionally biased region" description="Polar residues" evidence="7">
    <location>
        <begin position="35"/>
        <end position="69"/>
    </location>
</feature>
<feature type="domain" description="Fork-head" evidence="8">
    <location>
        <begin position="157"/>
        <end position="238"/>
    </location>
</feature>
<dbReference type="InterPro" id="IPR001766">
    <property type="entry name" value="Fork_head_dom"/>
</dbReference>
<keyword evidence="5 6" id="KW-0539">Nucleus</keyword>
<evidence type="ECO:0000256" key="5">
    <source>
        <dbReference type="ARBA" id="ARBA00023242"/>
    </source>
</evidence>
<evidence type="ECO:0000256" key="7">
    <source>
        <dbReference type="SAM" id="MobiDB-lite"/>
    </source>
</evidence>
<keyword evidence="2" id="KW-0805">Transcription regulation</keyword>
<feature type="compositionally biased region" description="Low complexity" evidence="7">
    <location>
        <begin position="344"/>
        <end position="368"/>
    </location>
</feature>
<feature type="region of interest" description="Disordered" evidence="7">
    <location>
        <begin position="609"/>
        <end position="638"/>
    </location>
</feature>
<name>A0A1X2I2T0_9FUNG</name>
<dbReference type="InterPro" id="IPR036388">
    <property type="entry name" value="WH-like_DNA-bd_sf"/>
</dbReference>
<feature type="compositionally biased region" description="Polar residues" evidence="7">
    <location>
        <begin position="382"/>
        <end position="402"/>
    </location>
</feature>
<dbReference type="GO" id="GO:0005634">
    <property type="term" value="C:nucleus"/>
    <property type="evidence" value="ECO:0007669"/>
    <property type="project" value="UniProtKB-SubCell"/>
</dbReference>
<feature type="compositionally biased region" description="Low complexity" evidence="7">
    <location>
        <begin position="70"/>
        <end position="102"/>
    </location>
</feature>
<dbReference type="CDD" id="cd00059">
    <property type="entry name" value="FH_FOX"/>
    <property type="match status" value="1"/>
</dbReference>
<dbReference type="PRINTS" id="PR00053">
    <property type="entry name" value="FORKHEAD"/>
</dbReference>
<comment type="caution">
    <text evidence="9">The sequence shown here is derived from an EMBL/GenBank/DDBJ whole genome shotgun (WGS) entry which is preliminary data.</text>
</comment>
<dbReference type="Gene3D" id="1.10.10.10">
    <property type="entry name" value="Winged helix-like DNA-binding domain superfamily/Winged helix DNA-binding domain"/>
    <property type="match status" value="1"/>
</dbReference>
<evidence type="ECO:0000256" key="2">
    <source>
        <dbReference type="ARBA" id="ARBA00023015"/>
    </source>
</evidence>
<feature type="region of interest" description="Disordered" evidence="7">
    <location>
        <begin position="280"/>
        <end position="408"/>
    </location>
</feature>
<dbReference type="GO" id="GO:0000978">
    <property type="term" value="F:RNA polymerase II cis-regulatory region sequence-specific DNA binding"/>
    <property type="evidence" value="ECO:0007669"/>
    <property type="project" value="TreeGrafter"/>
</dbReference>
<dbReference type="SMART" id="SM00339">
    <property type="entry name" value="FH"/>
    <property type="match status" value="1"/>
</dbReference>